<evidence type="ECO:0000256" key="1">
    <source>
        <dbReference type="ARBA" id="ARBA00022729"/>
    </source>
</evidence>
<dbReference type="Gene3D" id="1.10.1130.10">
    <property type="entry name" value="Flavocytochrome C3, Chain A"/>
    <property type="match status" value="2"/>
</dbReference>
<feature type="domain" description="Cytochrome c7-like" evidence="3">
    <location>
        <begin position="372"/>
        <end position="449"/>
    </location>
</feature>
<dbReference type="Proteomes" id="UP001139103">
    <property type="component" value="Unassembled WGS sequence"/>
</dbReference>
<dbReference type="AlphaFoldDB" id="A0A9X1MQZ1"/>
<dbReference type="EMBL" id="JAJKFT010000010">
    <property type="protein sequence ID" value="MCC9629989.1"/>
    <property type="molecule type" value="Genomic_DNA"/>
</dbReference>
<reference evidence="4" key="1">
    <citation type="submission" date="2021-11" db="EMBL/GenBank/DDBJ databases">
        <title>Genome sequence.</title>
        <authorList>
            <person name="Sun Q."/>
        </authorList>
    </citation>
    <scope>NUCLEOTIDE SEQUENCE</scope>
    <source>
        <strain evidence="4">JC732</strain>
    </source>
</reference>
<evidence type="ECO:0000313" key="4">
    <source>
        <dbReference type="EMBL" id="MCC9629989.1"/>
    </source>
</evidence>
<keyword evidence="5" id="KW-1185">Reference proteome</keyword>
<proteinExistence type="predicted"/>
<evidence type="ECO:0000313" key="5">
    <source>
        <dbReference type="Proteomes" id="UP001139103"/>
    </source>
</evidence>
<dbReference type="SUPFAM" id="SSF48695">
    <property type="entry name" value="Multiheme cytochromes"/>
    <property type="match status" value="1"/>
</dbReference>
<dbReference type="InterPro" id="IPR051829">
    <property type="entry name" value="Multiheme_Cytochr_ET"/>
</dbReference>
<dbReference type="PANTHER" id="PTHR35038:SF8">
    <property type="entry name" value="C-TYPE POLYHEME CYTOCHROME OMCC"/>
    <property type="match status" value="1"/>
</dbReference>
<dbReference type="PANTHER" id="PTHR35038">
    <property type="entry name" value="DISSIMILATORY SULFITE REDUCTASE SIRA"/>
    <property type="match status" value="1"/>
</dbReference>
<evidence type="ECO:0000259" key="3">
    <source>
        <dbReference type="Pfam" id="PF14522"/>
    </source>
</evidence>
<sequence length="612" mass="67787">MLAKPVMHASSPAQFRSALLIFALFLGAILLACAWTAADGPKVTRVSPPVDLPQLVAADGYVGSKSCLECHAAQCKSWDASHHRRMTQLADSESILAPFDGRTMTLYDQDYRVFERDGQHWIEMPNVYGDAAATPRIERPIVMATGSHNEQVYWFPSDDGSLRMFPWAYQVRASKWMPVDAIFVTPPRDSVARRPTWSHRCVQCHTTHPRSHQFDLQRPAEVAELGISCEACHGPGEAHVVAARAGKGEEGIVNPAKLTHQRSSEVCGQCHSVHTTFDDDQAHRMAQEGCSFRPGDDLAQAKKLMVEGSIEQFWADGMVRVSGREYTGLRASQCFQQGEISCVTCHQLHQATDDPRPAKEWANDQLRSDALTNQACTQCHTKIADDVPAHTHHGINSSGSQCVNCHMPHTAFGLLKASRSHWIDSPRVTPMSQSIDWNSTRPNACNLCHLDKSLGWSAEHLHAWFGQEPPQLPEDEQQVAASILWIVRGDAGQRALLAWHYSWPAAQEASGTAWMAPFVAQLLDDPYAAVRFVAGETVGQLPGYADFAYDSLANEAALRERAAALLAQWNAAAKPEAIRRQELLINSEGKLDEDRIELLHLLRDERPVNLGE</sequence>
<comment type="caution">
    <text evidence="4">The sequence shown here is derived from an EMBL/GenBank/DDBJ whole genome shotgun (WGS) entry which is preliminary data.</text>
</comment>
<dbReference type="InterPro" id="IPR036280">
    <property type="entry name" value="Multihaem_cyt_sf"/>
</dbReference>
<dbReference type="Pfam" id="PF13435">
    <property type="entry name" value="Cytochrome_C554"/>
    <property type="match status" value="1"/>
</dbReference>
<evidence type="ECO:0000259" key="2">
    <source>
        <dbReference type="Pfam" id="PF13435"/>
    </source>
</evidence>
<dbReference type="InterPro" id="IPR023155">
    <property type="entry name" value="Cyt_c-552/4"/>
</dbReference>
<dbReference type="PROSITE" id="PS51257">
    <property type="entry name" value="PROKAR_LIPOPROTEIN"/>
    <property type="match status" value="1"/>
</dbReference>
<dbReference type="Pfam" id="PF14522">
    <property type="entry name" value="Cytochrome_C7"/>
    <property type="match status" value="1"/>
</dbReference>
<name>A0A9X1MQZ1_9BACT</name>
<protein>
    <submittedName>
        <fullName evidence="4">C cytochrome</fullName>
    </submittedName>
</protein>
<accession>A0A9X1MQZ1</accession>
<organism evidence="4 5">
    <name type="scientific">Blastopirellula sediminis</name>
    <dbReference type="NCBI Taxonomy" id="2894196"/>
    <lineage>
        <taxon>Bacteria</taxon>
        <taxon>Pseudomonadati</taxon>
        <taxon>Planctomycetota</taxon>
        <taxon>Planctomycetia</taxon>
        <taxon>Pirellulales</taxon>
        <taxon>Pirellulaceae</taxon>
        <taxon>Blastopirellula</taxon>
    </lineage>
</organism>
<gene>
    <name evidence="4" type="ORF">LOC68_16475</name>
</gene>
<feature type="domain" description="Cytochrome c-552/4" evidence="2">
    <location>
        <begin position="194"/>
        <end position="234"/>
    </location>
</feature>
<keyword evidence="1" id="KW-0732">Signal</keyword>
<dbReference type="InterPro" id="IPR029467">
    <property type="entry name" value="Cyt_c7-like"/>
</dbReference>